<name>A0ABM8M3K7_9BURK</name>
<feature type="region of interest" description="Disordered" evidence="1">
    <location>
        <begin position="88"/>
        <end position="112"/>
    </location>
</feature>
<evidence type="ECO:0000313" key="2">
    <source>
        <dbReference type="EMBL" id="CAB3959265.1"/>
    </source>
</evidence>
<dbReference type="Proteomes" id="UP000494161">
    <property type="component" value="Unassembled WGS sequence"/>
</dbReference>
<evidence type="ECO:0000313" key="3">
    <source>
        <dbReference type="Proteomes" id="UP000494161"/>
    </source>
</evidence>
<protein>
    <submittedName>
        <fullName evidence="2">Uncharacterized protein</fullName>
    </submittedName>
</protein>
<keyword evidence="3" id="KW-1185">Reference proteome</keyword>
<organism evidence="2 3">
    <name type="scientific">Achromobacter ruhlandii</name>
    <dbReference type="NCBI Taxonomy" id="72557"/>
    <lineage>
        <taxon>Bacteria</taxon>
        <taxon>Pseudomonadati</taxon>
        <taxon>Pseudomonadota</taxon>
        <taxon>Betaproteobacteria</taxon>
        <taxon>Burkholderiales</taxon>
        <taxon>Alcaligenaceae</taxon>
        <taxon>Achromobacter</taxon>
    </lineage>
</organism>
<accession>A0ABM8M3K7</accession>
<comment type="caution">
    <text evidence="2">The sequence shown here is derived from an EMBL/GenBank/DDBJ whole genome shotgun (WGS) entry which is preliminary data.</text>
</comment>
<gene>
    <name evidence="2" type="ORF">LMG7053_05873</name>
</gene>
<evidence type="ECO:0000256" key="1">
    <source>
        <dbReference type="SAM" id="MobiDB-lite"/>
    </source>
</evidence>
<proteinExistence type="predicted"/>
<sequence>MYSADTKNHANMPAAHSTPTTLAVATLRRRNSASGISGSATRASIARNSAISSAAAPSRPSDCAEVQPASLPLTTAYTASISDAVTVSAPATSSLPPPAVPRAAGSSRRHSA</sequence>
<reference evidence="2 3" key="1">
    <citation type="submission" date="2020-04" db="EMBL/GenBank/DDBJ databases">
        <authorList>
            <person name="De Canck E."/>
        </authorList>
    </citation>
    <scope>NUCLEOTIDE SEQUENCE [LARGE SCALE GENOMIC DNA]</scope>
    <source>
        <strain evidence="2 3">LMG 7053</strain>
    </source>
</reference>
<feature type="region of interest" description="Disordered" evidence="1">
    <location>
        <begin position="1"/>
        <end position="22"/>
    </location>
</feature>
<dbReference type="EMBL" id="CADILJ010000120">
    <property type="protein sequence ID" value="CAB3959265.1"/>
    <property type="molecule type" value="Genomic_DNA"/>
</dbReference>